<dbReference type="InterPro" id="IPR005531">
    <property type="entry name" value="Asp23"/>
</dbReference>
<reference evidence="2 3" key="1">
    <citation type="submission" date="2017-06" db="EMBL/GenBank/DDBJ databases">
        <authorList>
            <person name="Kim H.J."/>
            <person name="Triplett B.A."/>
        </authorList>
    </citation>
    <scope>NUCLEOTIDE SEQUENCE [LARGE SCALE GENOMIC DNA]</scope>
    <source>
        <strain evidence="2 3">SCA</strain>
    </source>
</reference>
<dbReference type="Proteomes" id="UP000198304">
    <property type="component" value="Unassembled WGS sequence"/>
</dbReference>
<sequence length="120" mass="13174">MSKDPMEIVGRQGKIKIAHDIVMTIARHTAEEVEGIISIKGGLPGGILELFSKKTSTKKGVKIENEETQVIINLSVVVDYGAIIPEVIRKVQEKVKMSVESMTDVQVSKVNVFVQDVNIT</sequence>
<evidence type="ECO:0000313" key="2">
    <source>
        <dbReference type="EMBL" id="SNR97366.1"/>
    </source>
</evidence>
<organism evidence="2 3">
    <name type="scientific">Anaerovirgula multivorans</name>
    <dbReference type="NCBI Taxonomy" id="312168"/>
    <lineage>
        <taxon>Bacteria</taxon>
        <taxon>Bacillati</taxon>
        <taxon>Bacillota</taxon>
        <taxon>Clostridia</taxon>
        <taxon>Peptostreptococcales</taxon>
        <taxon>Natronincolaceae</taxon>
        <taxon>Anaerovirgula</taxon>
    </lineage>
</organism>
<proteinExistence type="inferred from homology"/>
<dbReference type="PANTHER" id="PTHR34297:SF3">
    <property type="entry name" value="ALKALINE SHOCK PROTEIN 23"/>
    <property type="match status" value="1"/>
</dbReference>
<dbReference type="Pfam" id="PF03780">
    <property type="entry name" value="Asp23"/>
    <property type="match status" value="1"/>
</dbReference>
<gene>
    <name evidence="2" type="ORF">SAMN05446037_1002171</name>
</gene>
<dbReference type="EMBL" id="FZOJ01000002">
    <property type="protein sequence ID" value="SNR97366.1"/>
    <property type="molecule type" value="Genomic_DNA"/>
</dbReference>
<dbReference type="RefSeq" id="WP_242975014.1">
    <property type="nucleotide sequence ID" value="NZ_FZOJ01000002.1"/>
</dbReference>
<evidence type="ECO:0000256" key="1">
    <source>
        <dbReference type="ARBA" id="ARBA00005721"/>
    </source>
</evidence>
<keyword evidence="3" id="KW-1185">Reference proteome</keyword>
<dbReference type="AlphaFoldDB" id="A0A239ANU9"/>
<name>A0A239ANU9_9FIRM</name>
<protein>
    <submittedName>
        <fullName evidence="2">Uncharacterized conserved protein YloU, alkaline shock protein (Asp23) family</fullName>
    </submittedName>
</protein>
<comment type="similarity">
    <text evidence="1">Belongs to the asp23 family.</text>
</comment>
<dbReference type="PANTHER" id="PTHR34297">
    <property type="entry name" value="HYPOTHETICAL CYTOSOLIC PROTEIN-RELATED"/>
    <property type="match status" value="1"/>
</dbReference>
<accession>A0A239ANU9</accession>
<evidence type="ECO:0000313" key="3">
    <source>
        <dbReference type="Proteomes" id="UP000198304"/>
    </source>
</evidence>